<comment type="similarity">
    <text evidence="2">Belongs to the pseudouridine synthase TruB family.</text>
</comment>
<name>A0AAJ6CJY3_9BASI</name>
<dbReference type="GO" id="GO:0006400">
    <property type="term" value="P:tRNA modification"/>
    <property type="evidence" value="ECO:0007669"/>
    <property type="project" value="TreeGrafter"/>
</dbReference>
<sequence>MPVGWVRHSLTRMPSESDRPLSCLFGIIKPSGPTSMDLLDRLKPLLASSDLFYAAHTPRHVKPPRRLKPWERELVAKCGRLPPKMGQGGTLDPLAEGVLVIGIHHGTKQLQQFLHCTKEYETTGLLGTATTSYDAKEPVMTYAPHSHVTEDMVRDKLRLFRGQVQQLPPLYSALRMDGKRLFEYAREGIPLPRPIEPRNVCIDELELVQWHPPSAHTYAPPTTHVSDDDKALITKVRAMAGAQALDTTNQDTACVAAPEDREDTSRPAAFTLRMTVSSGTYVRSIVHDLGTACGSAAHVVRLVRTRQGPFHFGNSIPWDVFERGLAELGNEKAEGGLREWEQRILQHMQLCD</sequence>
<gene>
    <name evidence="7" type="primary">PUS4</name>
    <name evidence="7" type="ORF">MARU1_001873</name>
</gene>
<keyword evidence="8" id="KW-1185">Reference proteome</keyword>
<dbReference type="PANTHER" id="PTHR13767:SF2">
    <property type="entry name" value="PSEUDOURIDYLATE SYNTHASE TRUB1"/>
    <property type="match status" value="1"/>
</dbReference>
<organism evidence="7 8">
    <name type="scientific">Malassezia arunalokei</name>
    <dbReference type="NCBI Taxonomy" id="1514897"/>
    <lineage>
        <taxon>Eukaryota</taxon>
        <taxon>Fungi</taxon>
        <taxon>Dikarya</taxon>
        <taxon>Basidiomycota</taxon>
        <taxon>Ustilaginomycotina</taxon>
        <taxon>Malasseziomycetes</taxon>
        <taxon>Malasseziales</taxon>
        <taxon>Malasseziaceae</taxon>
        <taxon>Malassezia</taxon>
    </lineage>
</organism>
<dbReference type="GO" id="GO:0160148">
    <property type="term" value="F:tRNA pseudouridine(55) synthase activity"/>
    <property type="evidence" value="ECO:0007669"/>
    <property type="project" value="UniProtKB-EC"/>
</dbReference>
<dbReference type="EC" id="5.4.99.25" evidence="3"/>
<dbReference type="SUPFAM" id="SSF55120">
    <property type="entry name" value="Pseudouridine synthase"/>
    <property type="match status" value="1"/>
</dbReference>
<dbReference type="EMBL" id="CP119918">
    <property type="protein sequence ID" value="WFD15849.1"/>
    <property type="molecule type" value="Genomic_DNA"/>
</dbReference>
<evidence type="ECO:0000256" key="3">
    <source>
        <dbReference type="ARBA" id="ARBA00012787"/>
    </source>
</evidence>
<dbReference type="GO" id="GO:0003723">
    <property type="term" value="F:RNA binding"/>
    <property type="evidence" value="ECO:0007669"/>
    <property type="project" value="InterPro"/>
</dbReference>
<dbReference type="InterPro" id="IPR014780">
    <property type="entry name" value="tRNA_psdUridine_synth_TruB"/>
</dbReference>
<accession>A0AAJ6CJY3</accession>
<evidence type="ECO:0000256" key="5">
    <source>
        <dbReference type="ARBA" id="ARBA00023235"/>
    </source>
</evidence>
<evidence type="ECO:0000256" key="2">
    <source>
        <dbReference type="ARBA" id="ARBA00008999"/>
    </source>
</evidence>
<dbReference type="Proteomes" id="UP001217582">
    <property type="component" value="Chromosome 3"/>
</dbReference>
<keyword evidence="4" id="KW-0819">tRNA processing</keyword>
<keyword evidence="5 7" id="KW-0413">Isomerase</keyword>
<dbReference type="GO" id="GO:0005634">
    <property type="term" value="C:nucleus"/>
    <property type="evidence" value="ECO:0007669"/>
    <property type="project" value="TreeGrafter"/>
</dbReference>
<evidence type="ECO:0000313" key="7">
    <source>
        <dbReference type="EMBL" id="WFD15849.1"/>
    </source>
</evidence>
<evidence type="ECO:0000259" key="6">
    <source>
        <dbReference type="Pfam" id="PF01509"/>
    </source>
</evidence>
<dbReference type="GO" id="GO:1990481">
    <property type="term" value="P:mRNA pseudouridine synthesis"/>
    <property type="evidence" value="ECO:0007669"/>
    <property type="project" value="TreeGrafter"/>
</dbReference>
<dbReference type="Pfam" id="PF01509">
    <property type="entry name" value="TruB_N"/>
    <property type="match status" value="1"/>
</dbReference>
<protein>
    <recommendedName>
        <fullName evidence="3">tRNA pseudouridine(55) synthase</fullName>
        <ecNumber evidence="3">5.4.99.25</ecNumber>
    </recommendedName>
</protein>
<evidence type="ECO:0000256" key="1">
    <source>
        <dbReference type="ARBA" id="ARBA00001166"/>
    </source>
</evidence>
<evidence type="ECO:0000256" key="4">
    <source>
        <dbReference type="ARBA" id="ARBA00022694"/>
    </source>
</evidence>
<reference evidence="7 8" key="1">
    <citation type="submission" date="2023-03" db="EMBL/GenBank/DDBJ databases">
        <title>Mating type loci evolution in Malassezia.</title>
        <authorList>
            <person name="Coelho M.A."/>
        </authorList>
    </citation>
    <scope>NUCLEOTIDE SEQUENCE [LARGE SCALE GENOMIC DNA]</scope>
    <source>
        <strain evidence="7 8">CBS 13387</strain>
    </source>
</reference>
<comment type="catalytic activity">
    <reaction evidence="1">
        <text>a uridine in mRNA = a pseudouridine in mRNA</text>
        <dbReference type="Rhea" id="RHEA:56644"/>
        <dbReference type="Rhea" id="RHEA-COMP:14658"/>
        <dbReference type="Rhea" id="RHEA-COMP:14659"/>
        <dbReference type="ChEBI" id="CHEBI:65314"/>
        <dbReference type="ChEBI" id="CHEBI:65315"/>
    </reaction>
</comment>
<dbReference type="PANTHER" id="PTHR13767">
    <property type="entry name" value="TRNA-PSEUDOURIDINE SYNTHASE"/>
    <property type="match status" value="1"/>
</dbReference>
<evidence type="ECO:0000313" key="8">
    <source>
        <dbReference type="Proteomes" id="UP001217582"/>
    </source>
</evidence>
<dbReference type="AlphaFoldDB" id="A0AAJ6CJY3"/>
<dbReference type="InterPro" id="IPR002501">
    <property type="entry name" value="PsdUridine_synth_N"/>
</dbReference>
<proteinExistence type="inferred from homology"/>
<dbReference type="Gene3D" id="3.30.2350.10">
    <property type="entry name" value="Pseudouridine synthase"/>
    <property type="match status" value="1"/>
</dbReference>
<dbReference type="HAMAP" id="MF_01080">
    <property type="entry name" value="TruB_bact"/>
    <property type="match status" value="1"/>
</dbReference>
<feature type="domain" description="Pseudouridine synthase II N-terminal" evidence="6">
    <location>
        <begin position="84"/>
        <end position="216"/>
    </location>
</feature>
<dbReference type="InterPro" id="IPR020103">
    <property type="entry name" value="PsdUridine_synth_cat_dom_sf"/>
</dbReference>